<accession>A0A1R1EZ32</accession>
<name>A0A1R1EZ32_9BACL</name>
<keyword evidence="1" id="KW-0812">Transmembrane</keyword>
<dbReference type="AlphaFoldDB" id="A0A1R1EZ32"/>
<evidence type="ECO:0000256" key="1">
    <source>
        <dbReference type="SAM" id="Phobius"/>
    </source>
</evidence>
<reference evidence="2 3" key="1">
    <citation type="submission" date="2016-11" db="EMBL/GenBank/DDBJ databases">
        <title>Paenibacillus species isolates.</title>
        <authorList>
            <person name="Beno S.M."/>
        </authorList>
    </citation>
    <scope>NUCLEOTIDE SEQUENCE [LARGE SCALE GENOMIC DNA]</scope>
    <source>
        <strain evidence="2 3">FSL R5-0378</strain>
    </source>
</reference>
<comment type="caution">
    <text evidence="2">The sequence shown here is derived from an EMBL/GenBank/DDBJ whole genome shotgun (WGS) entry which is preliminary data.</text>
</comment>
<evidence type="ECO:0000313" key="2">
    <source>
        <dbReference type="EMBL" id="OMF57083.1"/>
    </source>
</evidence>
<keyword evidence="1" id="KW-1133">Transmembrane helix</keyword>
<dbReference type="Pfam" id="PF08592">
    <property type="entry name" value="Anthrone_oxy"/>
    <property type="match status" value="1"/>
</dbReference>
<gene>
    <name evidence="2" type="ORF">BK138_00155</name>
</gene>
<dbReference type="InterPro" id="IPR013901">
    <property type="entry name" value="Anthrone_oxy"/>
</dbReference>
<feature type="transmembrane region" description="Helical" evidence="1">
    <location>
        <begin position="139"/>
        <end position="157"/>
    </location>
</feature>
<sequence length="160" mass="17234">MVNFLYYLTFASTLGSGLLAGVFFTFSAFVMTSLSRLPAEQSISAMQSINSTILQSLFMLVFMGTTILSVVLGVASFFKSGNHSAVYVIIGSLFIFVGVFLVTAIFNVPLNNSLAAVSPGVAAGAQVWSEYIAGWVPWNHVRTISSIAALISFMIAIRKW</sequence>
<keyword evidence="3" id="KW-1185">Reference proteome</keyword>
<dbReference type="STRING" id="297318.BK138_00155"/>
<dbReference type="RefSeq" id="WP_076164427.1">
    <property type="nucleotide sequence ID" value="NZ_MRTP01000001.1"/>
</dbReference>
<protein>
    <recommendedName>
        <fullName evidence="4">DUF1772 domain-containing protein</fullName>
    </recommendedName>
</protein>
<feature type="transmembrane region" description="Helical" evidence="1">
    <location>
        <begin position="84"/>
        <end position="106"/>
    </location>
</feature>
<evidence type="ECO:0000313" key="3">
    <source>
        <dbReference type="Proteomes" id="UP000187172"/>
    </source>
</evidence>
<proteinExistence type="predicted"/>
<dbReference type="EMBL" id="MRTP01000001">
    <property type="protein sequence ID" value="OMF57083.1"/>
    <property type="molecule type" value="Genomic_DNA"/>
</dbReference>
<evidence type="ECO:0008006" key="4">
    <source>
        <dbReference type="Google" id="ProtNLM"/>
    </source>
</evidence>
<dbReference type="Proteomes" id="UP000187172">
    <property type="component" value="Unassembled WGS sequence"/>
</dbReference>
<feature type="transmembrane region" description="Helical" evidence="1">
    <location>
        <begin position="6"/>
        <end position="31"/>
    </location>
</feature>
<keyword evidence="1" id="KW-0472">Membrane</keyword>
<organism evidence="2 3">
    <name type="scientific">Paenibacillus rhizosphaerae</name>
    <dbReference type="NCBI Taxonomy" id="297318"/>
    <lineage>
        <taxon>Bacteria</taxon>
        <taxon>Bacillati</taxon>
        <taxon>Bacillota</taxon>
        <taxon>Bacilli</taxon>
        <taxon>Bacillales</taxon>
        <taxon>Paenibacillaceae</taxon>
        <taxon>Paenibacillus</taxon>
    </lineage>
</organism>
<feature type="transmembrane region" description="Helical" evidence="1">
    <location>
        <begin position="52"/>
        <end position="78"/>
    </location>
</feature>